<keyword evidence="10" id="KW-1185">Reference proteome</keyword>
<dbReference type="RefSeq" id="WP_116191343.1">
    <property type="nucleotide sequence ID" value="NZ_QTTN01000033.1"/>
</dbReference>
<feature type="domain" description="ABC transmembrane type-1" evidence="8">
    <location>
        <begin position="68"/>
        <end position="260"/>
    </location>
</feature>
<dbReference type="PANTHER" id="PTHR43744:SF8">
    <property type="entry name" value="SN-GLYCEROL-3-PHOSPHATE TRANSPORT SYSTEM PERMEASE PROTEIN UGPE"/>
    <property type="match status" value="1"/>
</dbReference>
<evidence type="ECO:0000259" key="8">
    <source>
        <dbReference type="PROSITE" id="PS50928"/>
    </source>
</evidence>
<keyword evidence="5 7" id="KW-1133">Transmembrane helix</keyword>
<keyword evidence="6 7" id="KW-0472">Membrane</keyword>
<accession>A0A3D9R2P1</accession>
<evidence type="ECO:0000256" key="5">
    <source>
        <dbReference type="ARBA" id="ARBA00022989"/>
    </source>
</evidence>
<name>A0A3D9R2P1_9BACL</name>
<sequence length="275" mass="31121">MGLNKRPSLLLEGILFLAALAFLFPVVFLLEMSFKEPRYFFKPFELPHSLYLDYYKSAFRDMDFFQGLSNTVLITAGALLLTIFVASMAGYVLSRRTERLFRFAYLFFLSGMIIPGVGSLIPLFRMAVDIHLMNTRTLLVLIYTAGFIPFASFLYAAFTKSIPRELEESANLDGCGPLRLYWLIIFPLLLPATGTFIVTNVYGVWNDFLTPLIFLNNPNRMTLMPQIVQFMFNKQSVNYGPVFAVSVLAVLPLIVLFAFTQKYMLRGLTAGAVKG</sequence>
<reference evidence="9 10" key="1">
    <citation type="submission" date="2018-08" db="EMBL/GenBank/DDBJ databases">
        <title>Genomic Encyclopedia of Type Strains, Phase III (KMG-III): the genomes of soil and plant-associated and newly described type strains.</title>
        <authorList>
            <person name="Whitman W."/>
        </authorList>
    </citation>
    <scope>NUCLEOTIDE SEQUENCE [LARGE SCALE GENOMIC DNA]</scope>
    <source>
        <strain evidence="9 10">CGMCC 1.10966</strain>
    </source>
</reference>
<evidence type="ECO:0000256" key="6">
    <source>
        <dbReference type="ARBA" id="ARBA00023136"/>
    </source>
</evidence>
<dbReference type="Proteomes" id="UP000256304">
    <property type="component" value="Unassembled WGS sequence"/>
</dbReference>
<dbReference type="Gene3D" id="1.10.3720.10">
    <property type="entry name" value="MetI-like"/>
    <property type="match status" value="1"/>
</dbReference>
<feature type="transmembrane region" description="Helical" evidence="7">
    <location>
        <begin position="180"/>
        <end position="205"/>
    </location>
</feature>
<feature type="transmembrane region" description="Helical" evidence="7">
    <location>
        <begin position="9"/>
        <end position="30"/>
    </location>
</feature>
<feature type="transmembrane region" description="Helical" evidence="7">
    <location>
        <begin position="140"/>
        <end position="159"/>
    </location>
</feature>
<keyword evidence="4 7" id="KW-0812">Transmembrane</keyword>
<dbReference type="InterPro" id="IPR000515">
    <property type="entry name" value="MetI-like"/>
</dbReference>
<dbReference type="OrthoDB" id="9772609at2"/>
<feature type="transmembrane region" description="Helical" evidence="7">
    <location>
        <begin position="72"/>
        <end position="93"/>
    </location>
</feature>
<keyword evidence="3" id="KW-1003">Cell membrane</keyword>
<evidence type="ECO:0000313" key="10">
    <source>
        <dbReference type="Proteomes" id="UP000256304"/>
    </source>
</evidence>
<evidence type="ECO:0000256" key="7">
    <source>
        <dbReference type="RuleBase" id="RU363032"/>
    </source>
</evidence>
<gene>
    <name evidence="9" type="ORF">A8990_13340</name>
</gene>
<feature type="transmembrane region" description="Helical" evidence="7">
    <location>
        <begin position="105"/>
        <end position="128"/>
    </location>
</feature>
<organism evidence="9 10">
    <name type="scientific">Paenibacillus taihuensis</name>
    <dbReference type="NCBI Taxonomy" id="1156355"/>
    <lineage>
        <taxon>Bacteria</taxon>
        <taxon>Bacillati</taxon>
        <taxon>Bacillota</taxon>
        <taxon>Bacilli</taxon>
        <taxon>Bacillales</taxon>
        <taxon>Paenibacillaceae</taxon>
        <taxon>Paenibacillus</taxon>
    </lineage>
</organism>
<dbReference type="GO" id="GO:0055085">
    <property type="term" value="P:transmembrane transport"/>
    <property type="evidence" value="ECO:0007669"/>
    <property type="project" value="InterPro"/>
</dbReference>
<protein>
    <submittedName>
        <fullName evidence="9">Carbohydrate ABC transporter membrane protein 2 (CUT1 family)</fullName>
    </submittedName>
</protein>
<feature type="transmembrane region" description="Helical" evidence="7">
    <location>
        <begin position="239"/>
        <end position="259"/>
    </location>
</feature>
<evidence type="ECO:0000256" key="3">
    <source>
        <dbReference type="ARBA" id="ARBA00022475"/>
    </source>
</evidence>
<evidence type="ECO:0000256" key="4">
    <source>
        <dbReference type="ARBA" id="ARBA00022692"/>
    </source>
</evidence>
<dbReference type="SUPFAM" id="SSF161098">
    <property type="entry name" value="MetI-like"/>
    <property type="match status" value="1"/>
</dbReference>
<comment type="subcellular location">
    <subcellularLocation>
        <location evidence="1 7">Cell membrane</location>
        <topology evidence="1 7">Multi-pass membrane protein</topology>
    </subcellularLocation>
</comment>
<keyword evidence="2 7" id="KW-0813">Transport</keyword>
<dbReference type="AlphaFoldDB" id="A0A3D9R2P1"/>
<dbReference type="InterPro" id="IPR035906">
    <property type="entry name" value="MetI-like_sf"/>
</dbReference>
<dbReference type="PANTHER" id="PTHR43744">
    <property type="entry name" value="ABC TRANSPORTER PERMEASE PROTEIN MG189-RELATED-RELATED"/>
    <property type="match status" value="1"/>
</dbReference>
<dbReference type="PROSITE" id="PS50928">
    <property type="entry name" value="ABC_TM1"/>
    <property type="match status" value="1"/>
</dbReference>
<comment type="caution">
    <text evidence="9">The sequence shown here is derived from an EMBL/GenBank/DDBJ whole genome shotgun (WGS) entry which is preliminary data.</text>
</comment>
<dbReference type="EMBL" id="QTTN01000033">
    <property type="protein sequence ID" value="REE69575.1"/>
    <property type="molecule type" value="Genomic_DNA"/>
</dbReference>
<dbReference type="GO" id="GO:0005886">
    <property type="term" value="C:plasma membrane"/>
    <property type="evidence" value="ECO:0007669"/>
    <property type="project" value="UniProtKB-SubCell"/>
</dbReference>
<comment type="similarity">
    <text evidence="7">Belongs to the binding-protein-dependent transport system permease family.</text>
</comment>
<evidence type="ECO:0000256" key="2">
    <source>
        <dbReference type="ARBA" id="ARBA00022448"/>
    </source>
</evidence>
<dbReference type="CDD" id="cd06261">
    <property type="entry name" value="TM_PBP2"/>
    <property type="match status" value="1"/>
</dbReference>
<evidence type="ECO:0000256" key="1">
    <source>
        <dbReference type="ARBA" id="ARBA00004651"/>
    </source>
</evidence>
<proteinExistence type="inferred from homology"/>
<dbReference type="Pfam" id="PF00528">
    <property type="entry name" value="BPD_transp_1"/>
    <property type="match status" value="1"/>
</dbReference>
<evidence type="ECO:0000313" key="9">
    <source>
        <dbReference type="EMBL" id="REE69575.1"/>
    </source>
</evidence>